<dbReference type="AlphaFoldDB" id="A0A4P9W0C4"/>
<sequence length="346" mass="37718">MTEIRIIRGSAFSARAGRRDAKQVSSVDEIAAVIDERIKDLEAKKSAADIVIVEVTAPDILDLIVVDVPGVDEVEGGVQVALLLENPNVMIPAVTPMTQDVSTRSSTFRRIQKIDPAGKRTIGVLTKPDLLSETWARSILLSGVDTFPLGCGIILSRSQTDIDEDVGIDEVKDRERAFFSANPHLINSYVFVGADDLLGLLSRVGAELRMISEVTEDTQLYYTPAELAVGPAPAKSVRKTRGVLTKAWEAYGFNERYFAELDETINASFESRATKAAALDAILDELGSTYPDPPSGIKSTQAEADYLASMIEAYWHISSSRVVDNIIGYVTKLLVRGFPTQLDLKV</sequence>
<dbReference type="GO" id="GO:0016020">
    <property type="term" value="C:membrane"/>
    <property type="evidence" value="ECO:0007669"/>
    <property type="project" value="TreeGrafter"/>
</dbReference>
<dbReference type="GO" id="GO:0003924">
    <property type="term" value="F:GTPase activity"/>
    <property type="evidence" value="ECO:0007669"/>
    <property type="project" value="InterPro"/>
</dbReference>
<dbReference type="SMART" id="SM00053">
    <property type="entry name" value="DYNc"/>
    <property type="match status" value="1"/>
</dbReference>
<dbReference type="GO" id="GO:0005737">
    <property type="term" value="C:cytoplasm"/>
    <property type="evidence" value="ECO:0007669"/>
    <property type="project" value="TreeGrafter"/>
</dbReference>
<dbReference type="GO" id="GO:0008017">
    <property type="term" value="F:microtubule binding"/>
    <property type="evidence" value="ECO:0007669"/>
    <property type="project" value="TreeGrafter"/>
</dbReference>
<dbReference type="GO" id="GO:0005874">
    <property type="term" value="C:microtubule"/>
    <property type="evidence" value="ECO:0007669"/>
    <property type="project" value="TreeGrafter"/>
</dbReference>
<evidence type="ECO:0000313" key="2">
    <source>
        <dbReference type="EMBL" id="RKO84543.1"/>
    </source>
</evidence>
<dbReference type="Pfam" id="PF00350">
    <property type="entry name" value="Dynamin_N"/>
    <property type="match status" value="1"/>
</dbReference>
<dbReference type="InterPro" id="IPR001401">
    <property type="entry name" value="Dynamin_GTPase"/>
</dbReference>
<dbReference type="Proteomes" id="UP000269721">
    <property type="component" value="Unassembled WGS sequence"/>
</dbReference>
<feature type="domain" description="Dynamin GTPase" evidence="1">
    <location>
        <begin position="1"/>
        <end position="165"/>
    </location>
</feature>
<dbReference type="PANTHER" id="PTHR11566">
    <property type="entry name" value="DYNAMIN"/>
    <property type="match status" value="1"/>
</dbReference>
<dbReference type="Gene3D" id="3.40.50.300">
    <property type="entry name" value="P-loop containing nucleotide triphosphate hydrolases"/>
    <property type="match status" value="1"/>
</dbReference>
<dbReference type="SUPFAM" id="SSF52540">
    <property type="entry name" value="P-loop containing nucleoside triphosphate hydrolases"/>
    <property type="match status" value="1"/>
</dbReference>
<dbReference type="InterPro" id="IPR045063">
    <property type="entry name" value="Dynamin_N"/>
</dbReference>
<proteinExistence type="predicted"/>
<reference evidence="3" key="1">
    <citation type="journal article" date="2018" name="Nat. Microbiol.">
        <title>Leveraging single-cell genomics to expand the fungal tree of life.</title>
        <authorList>
            <person name="Ahrendt S.R."/>
            <person name="Quandt C.A."/>
            <person name="Ciobanu D."/>
            <person name="Clum A."/>
            <person name="Salamov A."/>
            <person name="Andreopoulos B."/>
            <person name="Cheng J.F."/>
            <person name="Woyke T."/>
            <person name="Pelin A."/>
            <person name="Henrissat B."/>
            <person name="Reynolds N.K."/>
            <person name="Benny G.L."/>
            <person name="Smith M.E."/>
            <person name="James T.Y."/>
            <person name="Grigoriev I.V."/>
        </authorList>
    </citation>
    <scope>NUCLEOTIDE SEQUENCE [LARGE SCALE GENOMIC DNA]</scope>
</reference>
<dbReference type="InterPro" id="IPR027417">
    <property type="entry name" value="P-loop_NTPase"/>
</dbReference>
<dbReference type="OrthoDB" id="415706at2759"/>
<dbReference type="GO" id="GO:0005525">
    <property type="term" value="F:GTP binding"/>
    <property type="evidence" value="ECO:0007669"/>
    <property type="project" value="InterPro"/>
</dbReference>
<dbReference type="InterPro" id="IPR022812">
    <property type="entry name" value="Dynamin"/>
</dbReference>
<gene>
    <name evidence="2" type="ORF">BDK51DRAFT_32896</name>
</gene>
<organism evidence="2 3">
    <name type="scientific">Blyttiomyces helicus</name>
    <dbReference type="NCBI Taxonomy" id="388810"/>
    <lineage>
        <taxon>Eukaryota</taxon>
        <taxon>Fungi</taxon>
        <taxon>Fungi incertae sedis</taxon>
        <taxon>Chytridiomycota</taxon>
        <taxon>Chytridiomycota incertae sedis</taxon>
        <taxon>Chytridiomycetes</taxon>
        <taxon>Chytridiomycetes incertae sedis</taxon>
        <taxon>Blyttiomyces</taxon>
    </lineage>
</organism>
<evidence type="ECO:0000313" key="3">
    <source>
        <dbReference type="Proteomes" id="UP000269721"/>
    </source>
</evidence>
<keyword evidence="3" id="KW-1185">Reference proteome</keyword>
<evidence type="ECO:0000259" key="1">
    <source>
        <dbReference type="SMART" id="SM00053"/>
    </source>
</evidence>
<accession>A0A4P9W0C4</accession>
<protein>
    <recommendedName>
        <fullName evidence="1">Dynamin GTPase domain-containing protein</fullName>
    </recommendedName>
</protein>
<dbReference type="EMBL" id="KZ999988">
    <property type="protein sequence ID" value="RKO84543.1"/>
    <property type="molecule type" value="Genomic_DNA"/>
</dbReference>
<name>A0A4P9W0C4_9FUNG</name>